<feature type="transmembrane region" description="Helical" evidence="6">
    <location>
        <begin position="154"/>
        <end position="173"/>
    </location>
</feature>
<evidence type="ECO:0000313" key="8">
    <source>
        <dbReference type="EMBL" id="KAH3686498.1"/>
    </source>
</evidence>
<dbReference type="OrthoDB" id="3979216at2759"/>
<feature type="transmembrane region" description="Helical" evidence="6">
    <location>
        <begin position="225"/>
        <end position="245"/>
    </location>
</feature>
<organism evidence="8 9">
    <name type="scientific">Wickerhamomyces pijperi</name>
    <name type="common">Yeast</name>
    <name type="synonym">Pichia pijperi</name>
    <dbReference type="NCBI Taxonomy" id="599730"/>
    <lineage>
        <taxon>Eukaryota</taxon>
        <taxon>Fungi</taxon>
        <taxon>Dikarya</taxon>
        <taxon>Ascomycota</taxon>
        <taxon>Saccharomycotina</taxon>
        <taxon>Saccharomycetes</taxon>
        <taxon>Phaffomycetales</taxon>
        <taxon>Wickerhamomycetaceae</taxon>
        <taxon>Wickerhamomyces</taxon>
    </lineage>
</organism>
<dbReference type="PROSITE" id="PS50850">
    <property type="entry name" value="MFS"/>
    <property type="match status" value="1"/>
</dbReference>
<reference evidence="8" key="2">
    <citation type="submission" date="2021-01" db="EMBL/GenBank/DDBJ databases">
        <authorList>
            <person name="Schikora-Tamarit M.A."/>
        </authorList>
    </citation>
    <scope>NUCLEOTIDE SEQUENCE</scope>
    <source>
        <strain evidence="8">CBS2887</strain>
    </source>
</reference>
<evidence type="ECO:0000256" key="3">
    <source>
        <dbReference type="ARBA" id="ARBA00022692"/>
    </source>
</evidence>
<dbReference type="GO" id="GO:0016020">
    <property type="term" value="C:membrane"/>
    <property type="evidence" value="ECO:0007669"/>
    <property type="project" value="UniProtKB-SubCell"/>
</dbReference>
<dbReference type="InterPro" id="IPR020846">
    <property type="entry name" value="MFS_dom"/>
</dbReference>
<dbReference type="PANTHER" id="PTHR43791:SF101">
    <property type="entry name" value="HIGH-AFFINITY NICOTINIC ACID TRANSPORTER"/>
    <property type="match status" value="1"/>
</dbReference>
<name>A0A9P8Q903_WICPI</name>
<dbReference type="SUPFAM" id="SSF103473">
    <property type="entry name" value="MFS general substrate transporter"/>
    <property type="match status" value="1"/>
</dbReference>
<feature type="domain" description="Major facilitator superfamily (MFS) profile" evidence="7">
    <location>
        <begin position="58"/>
        <end position="479"/>
    </location>
</feature>
<dbReference type="AlphaFoldDB" id="A0A9P8Q903"/>
<dbReference type="Gene3D" id="1.20.1250.20">
    <property type="entry name" value="MFS general substrate transporter like domains"/>
    <property type="match status" value="2"/>
</dbReference>
<keyword evidence="3 6" id="KW-0812">Transmembrane</keyword>
<feature type="transmembrane region" description="Helical" evidence="6">
    <location>
        <begin position="385"/>
        <end position="407"/>
    </location>
</feature>
<keyword evidence="5 6" id="KW-0472">Membrane</keyword>
<feature type="transmembrane region" description="Helical" evidence="6">
    <location>
        <begin position="295"/>
        <end position="315"/>
    </location>
</feature>
<keyword evidence="9" id="KW-1185">Reference proteome</keyword>
<dbReference type="FunFam" id="1.20.1250.20:FF:000013">
    <property type="entry name" value="MFS general substrate transporter"/>
    <property type="match status" value="1"/>
</dbReference>
<feature type="transmembrane region" description="Helical" evidence="6">
    <location>
        <begin position="124"/>
        <end position="142"/>
    </location>
</feature>
<evidence type="ECO:0000256" key="6">
    <source>
        <dbReference type="SAM" id="Phobius"/>
    </source>
</evidence>
<gene>
    <name evidence="8" type="ORF">WICPIJ_002515</name>
</gene>
<dbReference type="PANTHER" id="PTHR43791">
    <property type="entry name" value="PERMEASE-RELATED"/>
    <property type="match status" value="1"/>
</dbReference>
<dbReference type="GO" id="GO:0022857">
    <property type="term" value="F:transmembrane transporter activity"/>
    <property type="evidence" value="ECO:0007669"/>
    <property type="project" value="InterPro"/>
</dbReference>
<feature type="transmembrane region" description="Helical" evidence="6">
    <location>
        <begin position="95"/>
        <end position="117"/>
    </location>
</feature>
<comment type="subcellular location">
    <subcellularLocation>
        <location evidence="1">Membrane</location>
        <topology evidence="1">Multi-pass membrane protein</topology>
    </subcellularLocation>
</comment>
<feature type="transmembrane region" description="Helical" evidence="6">
    <location>
        <begin position="419"/>
        <end position="439"/>
    </location>
</feature>
<dbReference type="EMBL" id="JAEUBG010001377">
    <property type="protein sequence ID" value="KAH3686498.1"/>
    <property type="molecule type" value="Genomic_DNA"/>
</dbReference>
<evidence type="ECO:0000256" key="5">
    <source>
        <dbReference type="ARBA" id="ARBA00023136"/>
    </source>
</evidence>
<evidence type="ECO:0000256" key="1">
    <source>
        <dbReference type="ARBA" id="ARBA00004141"/>
    </source>
</evidence>
<evidence type="ECO:0000313" key="9">
    <source>
        <dbReference type="Proteomes" id="UP000774326"/>
    </source>
</evidence>
<dbReference type="InterPro" id="IPR036259">
    <property type="entry name" value="MFS_trans_sf"/>
</dbReference>
<feature type="transmembrane region" description="Helical" evidence="6">
    <location>
        <begin position="335"/>
        <end position="352"/>
    </location>
</feature>
<accession>A0A9P8Q903</accession>
<feature type="transmembrane region" description="Helical" evidence="6">
    <location>
        <begin position="451"/>
        <end position="472"/>
    </location>
</feature>
<evidence type="ECO:0000259" key="7">
    <source>
        <dbReference type="PROSITE" id="PS50850"/>
    </source>
</evidence>
<keyword evidence="2" id="KW-0813">Transport</keyword>
<dbReference type="InterPro" id="IPR011701">
    <property type="entry name" value="MFS"/>
</dbReference>
<comment type="caution">
    <text evidence="8">The sequence shown here is derived from an EMBL/GenBank/DDBJ whole genome shotgun (WGS) entry which is preliminary data.</text>
</comment>
<proteinExistence type="predicted"/>
<evidence type="ECO:0000256" key="4">
    <source>
        <dbReference type="ARBA" id="ARBA00022989"/>
    </source>
</evidence>
<protein>
    <recommendedName>
        <fullName evidence="7">Major facilitator superfamily (MFS) profile domain-containing protein</fullName>
    </recommendedName>
</protein>
<feature type="transmembrane region" description="Helical" evidence="6">
    <location>
        <begin position="359"/>
        <end position="379"/>
    </location>
</feature>
<feature type="transmembrane region" description="Helical" evidence="6">
    <location>
        <begin position="185"/>
        <end position="205"/>
    </location>
</feature>
<evidence type="ECO:0000256" key="2">
    <source>
        <dbReference type="ARBA" id="ARBA00022448"/>
    </source>
</evidence>
<feature type="transmembrane region" description="Helical" evidence="6">
    <location>
        <begin position="54"/>
        <end position="71"/>
    </location>
</feature>
<dbReference type="Proteomes" id="UP000774326">
    <property type="component" value="Unassembled WGS sequence"/>
</dbReference>
<reference evidence="8" key="1">
    <citation type="journal article" date="2021" name="Open Biol.">
        <title>Shared evolutionary footprints suggest mitochondrial oxidative damage underlies multiple complex I losses in fungi.</title>
        <authorList>
            <person name="Schikora-Tamarit M.A."/>
            <person name="Marcet-Houben M."/>
            <person name="Nosek J."/>
            <person name="Gabaldon T."/>
        </authorList>
    </citation>
    <scope>NUCLEOTIDE SEQUENCE</scope>
    <source>
        <strain evidence="8">CBS2887</strain>
    </source>
</reference>
<keyword evidence="4 6" id="KW-1133">Transmembrane helix</keyword>
<dbReference type="Pfam" id="PF07690">
    <property type="entry name" value="MFS_1"/>
    <property type="match status" value="1"/>
</dbReference>
<sequence length="511" mass="56721">MTQLTPATVTAVTTDIKDTASNLTLESNSNQLLEDLPLSHPLVASHERSLIRKLDLLILPVISLIYFLSNLDKSNIGNAYTSGLPLSLNLKGNEYGNVISLLFVTYTVFETPVALSLKRIGAKYALSFLVFAFGVVSIGTSFVTNYPQLLTCRILLGMFESGIIPIINVYLAMLYTKHELAKRTAVVYSASALAGAFGGLLAYGLIKINVAGSSWSDDANGSWRWLFAIEGGMTVLAVPLIWVFLPGGQLNQVWWVTKEERTVWAMRLQQREDFFQDDKFQWSEVLKSFTDMANVLVMLYEFCVDLTLVGISTFLPAIIKGMGTFDKYEIQLLTIPYYSLSFISFLVTCYLSDKYQHRGSFLLLGSIFEIIGYVILISTTSFRSRYAGCLVLSLGMYVCSSLSITWIQNNNAGHYKRATIGGMITTVGSLAGVLAGQIYTAESAPQYKKGLSVALGLSCLAFPLCLGMMGIYHYRNKKNMKKLQEVSVEDAGEKEGYRPKDDRDPRFKFIL</sequence>